<dbReference type="InterPro" id="IPR017871">
    <property type="entry name" value="ABC_transporter-like_CS"/>
</dbReference>
<dbReference type="InterPro" id="IPR003593">
    <property type="entry name" value="AAA+_ATPase"/>
</dbReference>
<dbReference type="PROSITE" id="PS00211">
    <property type="entry name" value="ABC_TRANSPORTER_1"/>
    <property type="match status" value="1"/>
</dbReference>
<dbReference type="Gene3D" id="3.40.50.300">
    <property type="entry name" value="P-loop containing nucleotide triphosphate hydrolases"/>
    <property type="match status" value="1"/>
</dbReference>
<dbReference type="GO" id="GO:0016887">
    <property type="term" value="F:ATP hydrolysis activity"/>
    <property type="evidence" value="ECO:0007669"/>
    <property type="project" value="InterPro"/>
</dbReference>
<name>A0A7S0ZAU5_9RHOD</name>
<evidence type="ECO:0000256" key="3">
    <source>
        <dbReference type="ARBA" id="ARBA00022741"/>
    </source>
</evidence>
<dbReference type="GO" id="GO:0005886">
    <property type="term" value="C:plasma membrane"/>
    <property type="evidence" value="ECO:0007669"/>
    <property type="project" value="TreeGrafter"/>
</dbReference>
<evidence type="ECO:0000256" key="2">
    <source>
        <dbReference type="ARBA" id="ARBA00022448"/>
    </source>
</evidence>
<evidence type="ECO:0000256" key="5">
    <source>
        <dbReference type="SAM" id="MobiDB-lite"/>
    </source>
</evidence>
<dbReference type="InterPro" id="IPR027417">
    <property type="entry name" value="P-loop_NTPase"/>
</dbReference>
<dbReference type="GO" id="GO:0098796">
    <property type="term" value="C:membrane protein complex"/>
    <property type="evidence" value="ECO:0007669"/>
    <property type="project" value="UniProtKB-ARBA"/>
</dbReference>
<organism evidence="7">
    <name type="scientific">Timspurckia oligopyrenoides</name>
    <dbReference type="NCBI Taxonomy" id="708627"/>
    <lineage>
        <taxon>Eukaryota</taxon>
        <taxon>Rhodophyta</taxon>
        <taxon>Bangiophyceae</taxon>
        <taxon>Porphyridiales</taxon>
        <taxon>Porphyridiaceae</taxon>
        <taxon>Timspurckia</taxon>
    </lineage>
</organism>
<dbReference type="InterPro" id="IPR017911">
    <property type="entry name" value="MacB-like_ATP-bd"/>
</dbReference>
<keyword evidence="2" id="KW-0813">Transport</keyword>
<feature type="region of interest" description="Disordered" evidence="5">
    <location>
        <begin position="1"/>
        <end position="24"/>
    </location>
</feature>
<dbReference type="GO" id="GO:0022857">
    <property type="term" value="F:transmembrane transporter activity"/>
    <property type="evidence" value="ECO:0007669"/>
    <property type="project" value="TreeGrafter"/>
</dbReference>
<feature type="domain" description="ABC transporter" evidence="6">
    <location>
        <begin position="34"/>
        <end position="278"/>
    </location>
</feature>
<accession>A0A7S0ZAU5</accession>
<sequence>MNSGDDVFQERGSEGALTVRSDGERPEESSAILVKLENIHKTYLIGGDGIPALRGVSLSIRRGEFVAVYGNSGGGKSSLLHVIGTIDRASKGELMLFGNRISIHTKDAVLADLRLYKIGFVFQSFNLLPSLTARENVELPMLLADSKRHFNAAERKRRSMYLLEKVGMKHRADNYPAQMSGGEQQRVTIARALVNEPQLLLLDEPTGDLDSANTDLVMEYILDIFHSQRLTIVMVTHDLGLRNYADRVVQIRDGVITGDSLIGTEIRDRVRKQLREQTNMHSSNRVSDLRPVDEPREIDEKEFGKSLVVGDFEKIRQATGGSISDDDEARRVRTSVRMPADYAKMWS</sequence>
<keyword evidence="4" id="KW-0067">ATP-binding</keyword>
<dbReference type="InterPro" id="IPR015854">
    <property type="entry name" value="ABC_transpr_LolD-like"/>
</dbReference>
<proteinExistence type="predicted"/>
<dbReference type="GO" id="GO:0005524">
    <property type="term" value="F:ATP binding"/>
    <property type="evidence" value="ECO:0007669"/>
    <property type="project" value="UniProtKB-KW"/>
</dbReference>
<dbReference type="CDD" id="cd03255">
    <property type="entry name" value="ABC_MJ0796_LolCDE_FtsE"/>
    <property type="match status" value="1"/>
</dbReference>
<dbReference type="Pfam" id="PF00005">
    <property type="entry name" value="ABC_tran"/>
    <property type="match status" value="1"/>
</dbReference>
<keyword evidence="3" id="KW-0547">Nucleotide-binding</keyword>
<evidence type="ECO:0000313" key="7">
    <source>
        <dbReference type="EMBL" id="CAD8816067.1"/>
    </source>
</evidence>
<reference evidence="7" key="1">
    <citation type="submission" date="2021-01" db="EMBL/GenBank/DDBJ databases">
        <authorList>
            <person name="Corre E."/>
            <person name="Pelletier E."/>
            <person name="Niang G."/>
            <person name="Scheremetjew M."/>
            <person name="Finn R."/>
            <person name="Kale V."/>
            <person name="Holt S."/>
            <person name="Cochrane G."/>
            <person name="Meng A."/>
            <person name="Brown T."/>
            <person name="Cohen L."/>
        </authorList>
    </citation>
    <scope>NUCLEOTIDE SEQUENCE</scope>
    <source>
        <strain evidence="7">CCMP3278</strain>
    </source>
</reference>
<dbReference type="AlphaFoldDB" id="A0A7S0ZAU5"/>
<protein>
    <recommendedName>
        <fullName evidence="1">Probable ATP-dependent transporter ycf16</fullName>
    </recommendedName>
</protein>
<dbReference type="SUPFAM" id="SSF52540">
    <property type="entry name" value="P-loop containing nucleoside triphosphate hydrolases"/>
    <property type="match status" value="1"/>
</dbReference>
<dbReference type="SMART" id="SM00382">
    <property type="entry name" value="AAA"/>
    <property type="match status" value="1"/>
</dbReference>
<evidence type="ECO:0000256" key="4">
    <source>
        <dbReference type="ARBA" id="ARBA00022840"/>
    </source>
</evidence>
<gene>
    <name evidence="7" type="ORF">TOLI1172_LOCUS455</name>
</gene>
<dbReference type="PANTHER" id="PTHR24220">
    <property type="entry name" value="IMPORT ATP-BINDING PROTEIN"/>
    <property type="match status" value="1"/>
</dbReference>
<evidence type="ECO:0000259" key="6">
    <source>
        <dbReference type="PROSITE" id="PS50893"/>
    </source>
</evidence>
<evidence type="ECO:0000256" key="1">
    <source>
        <dbReference type="ARBA" id="ARBA00014334"/>
    </source>
</evidence>
<dbReference type="FunFam" id="3.40.50.300:FF:000032">
    <property type="entry name" value="Export ABC transporter ATP-binding protein"/>
    <property type="match status" value="1"/>
</dbReference>
<dbReference type="PANTHER" id="PTHR24220:SF688">
    <property type="entry name" value="ABC TRANSPORTER H FAMILY MEMBER 2"/>
    <property type="match status" value="1"/>
</dbReference>
<dbReference type="InterPro" id="IPR003439">
    <property type="entry name" value="ABC_transporter-like_ATP-bd"/>
</dbReference>
<dbReference type="PROSITE" id="PS50893">
    <property type="entry name" value="ABC_TRANSPORTER_2"/>
    <property type="match status" value="1"/>
</dbReference>
<dbReference type="EMBL" id="HBFP01000613">
    <property type="protein sequence ID" value="CAD8816067.1"/>
    <property type="molecule type" value="Transcribed_RNA"/>
</dbReference>